<name>A0A426XNI6_ENSVE</name>
<dbReference type="InterPro" id="IPR002885">
    <property type="entry name" value="PPR_rpt"/>
</dbReference>
<gene>
    <name evidence="4" type="ORF">B296_00058148</name>
</gene>
<dbReference type="Proteomes" id="UP000287651">
    <property type="component" value="Unassembled WGS sequence"/>
</dbReference>
<feature type="repeat" description="PPR" evidence="3">
    <location>
        <begin position="200"/>
        <end position="234"/>
    </location>
</feature>
<dbReference type="GO" id="GO:0009451">
    <property type="term" value="P:RNA modification"/>
    <property type="evidence" value="ECO:0007669"/>
    <property type="project" value="InterPro"/>
</dbReference>
<feature type="repeat" description="PPR" evidence="3">
    <location>
        <begin position="98"/>
        <end position="133"/>
    </location>
</feature>
<feature type="repeat" description="PPR" evidence="3">
    <location>
        <begin position="301"/>
        <end position="335"/>
    </location>
</feature>
<sequence length="632" mass="69153">MLVDDPLNMIIKPVFPLRPCLRLRRSFHSDLHEYVSHLQLCAARRHLPRARELHARLLATGLHASPFAISALISLYAKCARPADALSVFLSAPAHPSNLFVWNAAIAGLASNGLPADALRLFRRLSTESGLSPDEFTFPCAIRACSDLCASDEIRKIHAALFKAGFDAEVFAASALIRAYLNMGLADEAVKVFDELHYRDVVLWNAMVNGFAQLGQFARSMDYFRQMMSEGMVPSKFTVTGVLSVFTARADLGNGRKIHAFVIKMGLDDEIAVSNSLIDLYGKCHALEEAEEIFESMQERDTYSWNSMMSAYQYSAHHAGTLQLFRRMRRNGMMPDVITIAAVLPSCSQVAVLRFGREIHGFAITSGMRGVKDDVFVDNALMDMYAKCGALEEARLLFDGMPSRDVASWNIMIDAYGAHGRGAEAVELFEQMVAVGLAPDEVTFVGVLSACSHAGLVEAGKHLLQRMEAEFGLSPSMEHYACVADMLGRAGLLEEAKRVAEKAGAGCAGVWRAYLAACRMHGKSAQASEAAERLAEMEPQGSGSYVLLASTYGGAGKYSELAEVRNQMRRKGVRKAPGCSWVEVGGARMHAFVAGDQEHPEAAEIYKALHGLVGWMREEWGYVPEVIAAHGE</sequence>
<reference evidence="4 5" key="1">
    <citation type="journal article" date="2014" name="Agronomy (Basel)">
        <title>A Draft Genome Sequence for Ensete ventricosum, the Drought-Tolerant Tree Against Hunger.</title>
        <authorList>
            <person name="Harrison J."/>
            <person name="Moore K.A."/>
            <person name="Paszkiewicz K."/>
            <person name="Jones T."/>
            <person name="Grant M."/>
            <person name="Ambacheew D."/>
            <person name="Muzemil S."/>
            <person name="Studholme D.J."/>
        </authorList>
    </citation>
    <scope>NUCLEOTIDE SEQUENCE [LARGE SCALE GENOMIC DNA]</scope>
</reference>
<dbReference type="FunFam" id="1.25.40.10:FF:000627">
    <property type="entry name" value="Pentatricopeptide repeat-containing protein"/>
    <property type="match status" value="1"/>
</dbReference>
<dbReference type="FunFam" id="1.25.40.10:FF:000690">
    <property type="entry name" value="Pentatricopeptide repeat-containing protein"/>
    <property type="match status" value="1"/>
</dbReference>
<dbReference type="InterPro" id="IPR046960">
    <property type="entry name" value="PPR_At4g14850-like_plant"/>
</dbReference>
<keyword evidence="2" id="KW-0677">Repeat</keyword>
<dbReference type="Pfam" id="PF01535">
    <property type="entry name" value="PPR"/>
    <property type="match status" value="5"/>
</dbReference>
<accession>A0A426XNI6</accession>
<feature type="repeat" description="PPR" evidence="3">
    <location>
        <begin position="374"/>
        <end position="404"/>
    </location>
</feature>
<dbReference type="PANTHER" id="PTHR47926">
    <property type="entry name" value="PENTATRICOPEPTIDE REPEAT-CONTAINING PROTEIN"/>
    <property type="match status" value="1"/>
</dbReference>
<comment type="similarity">
    <text evidence="1">Belongs to the PPR family. PCMP-H subfamily.</text>
</comment>
<dbReference type="SUPFAM" id="SSF48452">
    <property type="entry name" value="TPR-like"/>
    <property type="match status" value="1"/>
</dbReference>
<dbReference type="AlphaFoldDB" id="A0A426XNI6"/>
<evidence type="ECO:0008006" key="6">
    <source>
        <dbReference type="Google" id="ProtNLM"/>
    </source>
</evidence>
<protein>
    <recommendedName>
        <fullName evidence="6">Pentacotripeptide-repeat region of PRORP domain-containing protein</fullName>
    </recommendedName>
</protein>
<feature type="repeat" description="PPR" evidence="3">
    <location>
        <begin position="270"/>
        <end position="300"/>
    </location>
</feature>
<proteinExistence type="inferred from homology"/>
<dbReference type="PANTHER" id="PTHR47926:SF498">
    <property type="entry name" value="PENTATRICOPEPTIDE REPEAT-CONTAINING PROTEIN"/>
    <property type="match status" value="1"/>
</dbReference>
<dbReference type="NCBIfam" id="TIGR00756">
    <property type="entry name" value="PPR"/>
    <property type="match status" value="4"/>
</dbReference>
<feature type="repeat" description="PPR" evidence="3">
    <location>
        <begin position="405"/>
        <end position="439"/>
    </location>
</feature>
<dbReference type="Gene3D" id="1.25.40.10">
    <property type="entry name" value="Tetratricopeptide repeat domain"/>
    <property type="match status" value="5"/>
</dbReference>
<dbReference type="InterPro" id="IPR046848">
    <property type="entry name" value="E_motif"/>
</dbReference>
<dbReference type="GO" id="GO:0003729">
    <property type="term" value="F:mRNA binding"/>
    <property type="evidence" value="ECO:0007669"/>
    <property type="project" value="UniProtKB-ARBA"/>
</dbReference>
<evidence type="ECO:0000313" key="4">
    <source>
        <dbReference type="EMBL" id="RRT40985.1"/>
    </source>
</evidence>
<evidence type="ECO:0000313" key="5">
    <source>
        <dbReference type="Proteomes" id="UP000287651"/>
    </source>
</evidence>
<organism evidence="4 5">
    <name type="scientific">Ensete ventricosum</name>
    <name type="common">Abyssinian banana</name>
    <name type="synonym">Musa ensete</name>
    <dbReference type="NCBI Taxonomy" id="4639"/>
    <lineage>
        <taxon>Eukaryota</taxon>
        <taxon>Viridiplantae</taxon>
        <taxon>Streptophyta</taxon>
        <taxon>Embryophyta</taxon>
        <taxon>Tracheophyta</taxon>
        <taxon>Spermatophyta</taxon>
        <taxon>Magnoliopsida</taxon>
        <taxon>Liliopsida</taxon>
        <taxon>Zingiberales</taxon>
        <taxon>Musaceae</taxon>
        <taxon>Ensete</taxon>
    </lineage>
</organism>
<comment type="caution">
    <text evidence="4">The sequence shown here is derived from an EMBL/GenBank/DDBJ whole genome shotgun (WGS) entry which is preliminary data.</text>
</comment>
<dbReference type="FunFam" id="1.25.40.10:FF:000344">
    <property type="entry name" value="Pentatricopeptide repeat-containing protein"/>
    <property type="match status" value="1"/>
</dbReference>
<dbReference type="Pfam" id="PF13041">
    <property type="entry name" value="PPR_2"/>
    <property type="match status" value="1"/>
</dbReference>
<evidence type="ECO:0000256" key="1">
    <source>
        <dbReference type="ARBA" id="ARBA00006643"/>
    </source>
</evidence>
<dbReference type="PROSITE" id="PS51375">
    <property type="entry name" value="PPR"/>
    <property type="match status" value="6"/>
</dbReference>
<evidence type="ECO:0000256" key="3">
    <source>
        <dbReference type="PROSITE-ProRule" id="PRU00708"/>
    </source>
</evidence>
<dbReference type="InterPro" id="IPR011990">
    <property type="entry name" value="TPR-like_helical_dom_sf"/>
</dbReference>
<evidence type="ECO:0000256" key="2">
    <source>
        <dbReference type="ARBA" id="ARBA00022737"/>
    </source>
</evidence>
<dbReference type="EMBL" id="AMZH03018948">
    <property type="protein sequence ID" value="RRT40985.1"/>
    <property type="molecule type" value="Genomic_DNA"/>
</dbReference>
<dbReference type="Pfam" id="PF20431">
    <property type="entry name" value="E_motif"/>
    <property type="match status" value="1"/>
</dbReference>